<dbReference type="GO" id="GO:0005576">
    <property type="term" value="C:extracellular region"/>
    <property type="evidence" value="ECO:0007669"/>
    <property type="project" value="UniProtKB-SubCell"/>
</dbReference>
<dbReference type="InterPro" id="IPR013783">
    <property type="entry name" value="Ig-like_fold"/>
</dbReference>
<feature type="domain" description="LTD" evidence="6">
    <location>
        <begin position="549"/>
        <end position="669"/>
    </location>
</feature>
<evidence type="ECO:0000256" key="1">
    <source>
        <dbReference type="ARBA" id="ARBA00004613"/>
    </source>
</evidence>
<dbReference type="Pfam" id="PF00932">
    <property type="entry name" value="LTD"/>
    <property type="match status" value="1"/>
</dbReference>
<dbReference type="Pfam" id="PF17210">
    <property type="entry name" value="SdrD_B"/>
    <property type="match status" value="1"/>
</dbReference>
<dbReference type="AlphaFoldDB" id="A0A1G2G5U7"/>
<keyword evidence="5" id="KW-0472">Membrane</keyword>
<keyword evidence="2" id="KW-0964">Secreted</keyword>
<keyword evidence="5" id="KW-1133">Transmembrane helix</keyword>
<dbReference type="Gene3D" id="2.60.40.10">
    <property type="entry name" value="Immunoglobulins"/>
    <property type="match status" value="1"/>
</dbReference>
<feature type="region of interest" description="Disordered" evidence="4">
    <location>
        <begin position="838"/>
        <end position="874"/>
    </location>
</feature>
<organism evidence="7 8">
    <name type="scientific">Candidatus Ryanbacteria bacterium RIFCSPHIGHO2_01_FULL_48_27</name>
    <dbReference type="NCBI Taxonomy" id="1802115"/>
    <lineage>
        <taxon>Bacteria</taxon>
        <taxon>Candidatus Ryaniibacteriota</taxon>
    </lineage>
</organism>
<evidence type="ECO:0000259" key="6">
    <source>
        <dbReference type="PROSITE" id="PS51841"/>
    </source>
</evidence>
<proteinExistence type="predicted"/>
<keyword evidence="5" id="KW-0812">Transmembrane</keyword>
<evidence type="ECO:0000313" key="7">
    <source>
        <dbReference type="EMBL" id="OGZ45271.1"/>
    </source>
</evidence>
<dbReference type="PROSITE" id="PS51841">
    <property type="entry name" value="LTD"/>
    <property type="match status" value="1"/>
</dbReference>
<evidence type="ECO:0000256" key="5">
    <source>
        <dbReference type="SAM" id="Phobius"/>
    </source>
</evidence>
<feature type="transmembrane region" description="Helical" evidence="5">
    <location>
        <begin position="35"/>
        <end position="55"/>
    </location>
</feature>
<keyword evidence="3" id="KW-0732">Signal</keyword>
<dbReference type="InterPro" id="IPR036415">
    <property type="entry name" value="Lamin_tail_dom_sf"/>
</dbReference>
<evidence type="ECO:0000256" key="4">
    <source>
        <dbReference type="SAM" id="MobiDB-lite"/>
    </source>
</evidence>
<dbReference type="InterPro" id="IPR001322">
    <property type="entry name" value="Lamin_tail_dom"/>
</dbReference>
<evidence type="ECO:0000256" key="2">
    <source>
        <dbReference type="ARBA" id="ARBA00022525"/>
    </source>
</evidence>
<feature type="region of interest" description="Disordered" evidence="4">
    <location>
        <begin position="769"/>
        <end position="804"/>
    </location>
</feature>
<dbReference type="Proteomes" id="UP000177785">
    <property type="component" value="Unassembled WGS sequence"/>
</dbReference>
<dbReference type="SUPFAM" id="SSF117074">
    <property type="entry name" value="Hypothetical protein PA1324"/>
    <property type="match status" value="1"/>
</dbReference>
<sequence>MIYDIIPRRTEVVVRVVQKNSRGAIRVLFSLQKQALAIFMALLMVLINAHAFVAFEVHVVDVKAEVARVDAPLITPPGGNAYPDEVEVSITSDDTDATHIFYTVTPGTDANTAPDPSCTPSGVNLGGTKPLSSFEIGADAVVKAVACTGSDADAHSSLVTLAVFDFPDLYAGIQGHKYHDTNKNEQFDPGLDFPIEGWEIRILDQNFVPASTTVTDASGFYYFKGVPPGTYTLQEEERQGWTAVTPPEFPVFVLGSEPHVYDFYNYDSGFACVPKDISFPYRLAVQAAGLGSENNDDVALGANVTINGDVRSNDDIRRMASATNVVINGSATSTSDVDAGITVTKQKTTAGAMGTLPDVMTAEWKARAADGGVVNGSFVFPNNMVGIALGPVEISGNLKFGMANDITIKGPLYVHGNVEIGKNTVIKADASFGDQFVPIIVDGTIDIASGVSFVGTGAKGAFLLVSMHSALDNGDAAIELASGASMSDLGAAVLYASDGDIHVRSNRTIRAAFAVHGTGLAGDDDAAVRLDSDVLVNWKPLPNKISCGSRQPFESTLHVVVNEFVPNPAGNDDAAKPAGEWVEIFNPTSTAVNLAGWVLYDAINTHALPITNLNTNTGGTSIPSKGRLVVYRNGDSDFELNNTGGDSVRLFSGLIGSGGFLVDSHTYTVEAPENKSFARIPDGSANWIDPDGTPGEANLIFIEGPDGTELDPSSDFFDPANKPELYIRDKSLSEMPMDALLAEAAGEPSLLTEDTATSTDAVIEEKAKVEEPPIAELPTVEGSKDDGPDTDAADTSSTTPAVIDAPASVVSDTVADVPKDVEALVPTDMSSESIVTVPLSTETTEKKEEVATAPSLPASVSTDPIATQTPEVQQ</sequence>
<reference evidence="7 8" key="1">
    <citation type="journal article" date="2016" name="Nat. Commun.">
        <title>Thousands of microbial genomes shed light on interconnected biogeochemical processes in an aquifer system.</title>
        <authorList>
            <person name="Anantharaman K."/>
            <person name="Brown C.T."/>
            <person name="Hug L.A."/>
            <person name="Sharon I."/>
            <person name="Castelle C.J."/>
            <person name="Probst A.J."/>
            <person name="Thomas B.C."/>
            <person name="Singh A."/>
            <person name="Wilkins M.J."/>
            <person name="Karaoz U."/>
            <person name="Brodie E.L."/>
            <person name="Williams K.H."/>
            <person name="Hubbard S.S."/>
            <person name="Banfield J.F."/>
        </authorList>
    </citation>
    <scope>NUCLEOTIDE SEQUENCE [LARGE SCALE GENOMIC DNA]</scope>
</reference>
<dbReference type="SUPFAM" id="SSF74853">
    <property type="entry name" value="Lamin A/C globular tail domain"/>
    <property type="match status" value="1"/>
</dbReference>
<protein>
    <recommendedName>
        <fullName evidence="6">LTD domain-containing protein</fullName>
    </recommendedName>
</protein>
<name>A0A1G2G5U7_9BACT</name>
<evidence type="ECO:0000313" key="8">
    <source>
        <dbReference type="Proteomes" id="UP000177785"/>
    </source>
</evidence>
<dbReference type="STRING" id="1802115.A2756_01470"/>
<dbReference type="InterPro" id="IPR033764">
    <property type="entry name" value="Sdr_B"/>
</dbReference>
<dbReference type="EMBL" id="MHNL01000007">
    <property type="protein sequence ID" value="OGZ45271.1"/>
    <property type="molecule type" value="Genomic_DNA"/>
</dbReference>
<gene>
    <name evidence="7" type="ORF">A2756_01470</name>
</gene>
<feature type="compositionally biased region" description="Polar residues" evidence="4">
    <location>
        <begin position="858"/>
        <end position="874"/>
    </location>
</feature>
<accession>A0A1G2G5U7</accession>
<comment type="caution">
    <text evidence="7">The sequence shown here is derived from an EMBL/GenBank/DDBJ whole genome shotgun (WGS) entry which is preliminary data.</text>
</comment>
<evidence type="ECO:0000256" key="3">
    <source>
        <dbReference type="ARBA" id="ARBA00022729"/>
    </source>
</evidence>
<comment type="subcellular location">
    <subcellularLocation>
        <location evidence="1">Secreted</location>
    </subcellularLocation>
</comment>